<sequence>MPSEARLAFRRHIFTILWAYGGNNTGCLEYVSTHRSIHKASPYEGDDDV</sequence>
<dbReference type="GeneID" id="66754161"/>
<protein>
    <submittedName>
        <fullName evidence="1">Uncharacterized protein</fullName>
    </submittedName>
</protein>
<gene>
    <name evidence="1" type="ordered locus">NGK_2290</name>
</gene>
<proteinExistence type="predicted"/>
<dbReference type="Proteomes" id="UP000002564">
    <property type="component" value="Chromosome"/>
</dbReference>
<dbReference type="RefSeq" id="WP_003697759.1">
    <property type="nucleotide sequence ID" value="NC_011035.1"/>
</dbReference>
<dbReference type="EMBL" id="CP001050">
    <property type="protein sequence ID" value="ACF30894.1"/>
    <property type="molecule type" value="Genomic_DNA"/>
</dbReference>
<name>B4RQT4_NEIG2</name>
<reference evidence="1 2" key="1">
    <citation type="journal article" date="2008" name="J. Bacteriol.">
        <title>Complete genome sequence of Neisseria gonorrhoeae NCCP11945.</title>
        <authorList>
            <person name="Chung G.T."/>
            <person name="Yoo J.S."/>
            <person name="Oh H.B."/>
            <person name="Lee Y.S."/>
            <person name="Cha S.H."/>
            <person name="Kim S.J."/>
            <person name="Yoo C.K."/>
        </authorList>
    </citation>
    <scope>NUCLEOTIDE SEQUENCE [LARGE SCALE GENOMIC DNA]</scope>
    <source>
        <strain evidence="1 2">NCCP11945</strain>
    </source>
</reference>
<accession>B4RQT4</accession>
<dbReference type="HOGENOM" id="CLU_3138099_0_0_4"/>
<dbReference type="KEGG" id="ngk:NGK_2290"/>
<dbReference type="AlphaFoldDB" id="B4RQT4"/>
<evidence type="ECO:0000313" key="1">
    <source>
        <dbReference type="EMBL" id="ACF30894.1"/>
    </source>
</evidence>
<organism evidence="1 2">
    <name type="scientific">Neisseria gonorrhoeae (strain NCCP11945)</name>
    <dbReference type="NCBI Taxonomy" id="521006"/>
    <lineage>
        <taxon>Bacteria</taxon>
        <taxon>Pseudomonadati</taxon>
        <taxon>Pseudomonadota</taxon>
        <taxon>Betaproteobacteria</taxon>
        <taxon>Neisseriales</taxon>
        <taxon>Neisseriaceae</taxon>
        <taxon>Neisseria</taxon>
    </lineage>
</organism>
<evidence type="ECO:0000313" key="2">
    <source>
        <dbReference type="Proteomes" id="UP000002564"/>
    </source>
</evidence>